<dbReference type="Pfam" id="PF00326">
    <property type="entry name" value="Peptidase_S9"/>
    <property type="match status" value="1"/>
</dbReference>
<reference evidence="3" key="1">
    <citation type="submission" date="2022-08" db="EMBL/GenBank/DDBJ databases">
        <title>Draft genome sequencing of Roseisolibacter agri AW1220.</title>
        <authorList>
            <person name="Tobiishi Y."/>
            <person name="Tonouchi A."/>
        </authorList>
    </citation>
    <scope>NUCLEOTIDE SEQUENCE</scope>
    <source>
        <strain evidence="3">AW1220</strain>
    </source>
</reference>
<gene>
    <name evidence="3" type="ORF">rosag_17710</name>
</gene>
<dbReference type="InterPro" id="IPR002471">
    <property type="entry name" value="Pept_S9_AS"/>
</dbReference>
<dbReference type="GO" id="GO:0006508">
    <property type="term" value="P:proteolysis"/>
    <property type="evidence" value="ECO:0007669"/>
    <property type="project" value="InterPro"/>
</dbReference>
<dbReference type="AlphaFoldDB" id="A0AA37VAB1"/>
<dbReference type="PROSITE" id="PS00708">
    <property type="entry name" value="PRO_ENDOPEP_SER"/>
    <property type="match status" value="1"/>
</dbReference>
<dbReference type="Proteomes" id="UP001161325">
    <property type="component" value="Unassembled WGS sequence"/>
</dbReference>
<feature type="domain" description="Peptidase S9 prolyl oligopeptidase catalytic" evidence="2">
    <location>
        <begin position="170"/>
        <end position="299"/>
    </location>
</feature>
<dbReference type="RefSeq" id="WP_284349707.1">
    <property type="nucleotide sequence ID" value="NZ_BRXS01000003.1"/>
</dbReference>
<organism evidence="3 4">
    <name type="scientific">Roseisolibacter agri</name>
    <dbReference type="NCBI Taxonomy" id="2014610"/>
    <lineage>
        <taxon>Bacteria</taxon>
        <taxon>Pseudomonadati</taxon>
        <taxon>Gemmatimonadota</taxon>
        <taxon>Gemmatimonadia</taxon>
        <taxon>Gemmatimonadales</taxon>
        <taxon>Gemmatimonadaceae</taxon>
        <taxon>Roseisolibacter</taxon>
    </lineage>
</organism>
<dbReference type="PANTHER" id="PTHR22946:SF0">
    <property type="entry name" value="DIENELACTONE HYDROLASE DOMAIN-CONTAINING PROTEIN"/>
    <property type="match status" value="1"/>
</dbReference>
<name>A0AA37VAB1_9BACT</name>
<dbReference type="SUPFAM" id="SSF53474">
    <property type="entry name" value="alpha/beta-Hydrolases"/>
    <property type="match status" value="1"/>
</dbReference>
<dbReference type="InterPro" id="IPR001375">
    <property type="entry name" value="Peptidase_S9_cat"/>
</dbReference>
<dbReference type="InterPro" id="IPR029058">
    <property type="entry name" value="AB_hydrolase_fold"/>
</dbReference>
<dbReference type="InterPro" id="IPR050261">
    <property type="entry name" value="FrsA_esterase"/>
</dbReference>
<keyword evidence="1" id="KW-0378">Hydrolase</keyword>
<proteinExistence type="predicted"/>
<dbReference type="GO" id="GO:0004252">
    <property type="term" value="F:serine-type endopeptidase activity"/>
    <property type="evidence" value="ECO:0007669"/>
    <property type="project" value="InterPro"/>
</dbReference>
<evidence type="ECO:0000256" key="1">
    <source>
        <dbReference type="ARBA" id="ARBA00022801"/>
    </source>
</evidence>
<comment type="caution">
    <text evidence="3">The sequence shown here is derived from an EMBL/GenBank/DDBJ whole genome shotgun (WGS) entry which is preliminary data.</text>
</comment>
<evidence type="ECO:0000313" key="3">
    <source>
        <dbReference type="EMBL" id="GLC25258.1"/>
    </source>
</evidence>
<dbReference type="EMBL" id="BRXS01000003">
    <property type="protein sequence ID" value="GLC25258.1"/>
    <property type="molecule type" value="Genomic_DNA"/>
</dbReference>
<evidence type="ECO:0000259" key="2">
    <source>
        <dbReference type="Pfam" id="PF00326"/>
    </source>
</evidence>
<evidence type="ECO:0000313" key="4">
    <source>
        <dbReference type="Proteomes" id="UP001161325"/>
    </source>
</evidence>
<dbReference type="Gene3D" id="3.40.50.1820">
    <property type="entry name" value="alpha/beta hydrolase"/>
    <property type="match status" value="1"/>
</dbReference>
<sequence length="332" mass="34757">MRPTIALAALCICACTSSTDSEITDATVPPAPSAVADACPAARPDFGGPATAADRALFAYNASAPLNLQTTVDSTSNGVEFNTIAFDSPDGGSVPGLLTRPTGRPGLRPGVVVMHPSGIPTAPIKGARLAMNEMAALARRGAVVIGIDAPYFRRGGSNPPTLTALDRPEQIQLMKDLQRAVDVLLAQGNVDPARIGFSGYSYGGMVGVHFAGIERRLRAAVIMAGYGGSVTLLTTKDRVPGLPNIPCATRSVWFRDNVPIEPIRFVSGAAPTALLFQIARFDTAVPLEDAQAVYDAASNPKDVLHYDTGHGLSPQATVDRFAWLARQIGIDP</sequence>
<keyword evidence="4" id="KW-1185">Reference proteome</keyword>
<accession>A0AA37VAB1</accession>
<protein>
    <recommendedName>
        <fullName evidence="2">Peptidase S9 prolyl oligopeptidase catalytic domain-containing protein</fullName>
    </recommendedName>
</protein>
<dbReference type="PANTHER" id="PTHR22946">
    <property type="entry name" value="DIENELACTONE HYDROLASE DOMAIN-CONTAINING PROTEIN-RELATED"/>
    <property type="match status" value="1"/>
</dbReference>